<comment type="caution">
    <text evidence="3">The sequence shown here is derived from an EMBL/GenBank/DDBJ whole genome shotgun (WGS) entry which is preliminary data.</text>
</comment>
<evidence type="ECO:0000256" key="1">
    <source>
        <dbReference type="SAM" id="MobiDB-lite"/>
    </source>
</evidence>
<dbReference type="EMBL" id="LAZR01000156">
    <property type="protein sequence ID" value="KKN85675.1"/>
    <property type="molecule type" value="Genomic_DNA"/>
</dbReference>
<proteinExistence type="predicted"/>
<keyword evidence="2" id="KW-1133">Transmembrane helix</keyword>
<keyword evidence="2" id="KW-0472">Membrane</keyword>
<accession>A0A0F9TXB2</accession>
<feature type="transmembrane region" description="Helical" evidence="2">
    <location>
        <begin position="200"/>
        <end position="223"/>
    </location>
</feature>
<dbReference type="AlphaFoldDB" id="A0A0F9TXB2"/>
<feature type="compositionally biased region" description="Low complexity" evidence="1">
    <location>
        <begin position="173"/>
        <end position="187"/>
    </location>
</feature>
<feature type="region of interest" description="Disordered" evidence="1">
    <location>
        <begin position="520"/>
        <end position="564"/>
    </location>
</feature>
<feature type="compositionally biased region" description="Basic residues" evidence="1">
    <location>
        <begin position="113"/>
        <end position="124"/>
    </location>
</feature>
<feature type="compositionally biased region" description="Gly residues" evidence="1">
    <location>
        <begin position="555"/>
        <end position="564"/>
    </location>
</feature>
<name>A0A0F9TXB2_9ZZZZ</name>
<feature type="region of interest" description="Disordered" evidence="1">
    <location>
        <begin position="147"/>
        <end position="194"/>
    </location>
</feature>
<feature type="region of interest" description="Disordered" evidence="1">
    <location>
        <begin position="104"/>
        <end position="135"/>
    </location>
</feature>
<sequence length="564" mass="58706">MQVLCEHCGRAATVADTAEGAVACPHCHKPIQLPAGDRQPSDDRTEAFAELDGFAAVARSVRAGRIEFICRKCGKRMAAPLQRAGQRVACIRCGVRVTVPRLDAEQPRDEKARGKKTRGKKAPAKKPTGGAASEDIFDGDLELTDASVDPWPVAPGSAKPQQPESERPPPSFPADDQLAQAADAATAARRRAKTGGSRSSLKWALCGVGGAAVIAAGVILYVLNDTGDGGAFLPETPSTESPAGAENLADADADIDIDVEPLPPVIPDDPPDVGKPEISVAAVARDVLASAGYLVAPLGQEYWKVTAQVAGGGKTIVFRSFGPDVTLAVGGKTYEAMGAIGQSVFPLTGLRADVHVAGDETRTLTFLFQLPTSARSSTTGARLSVVNVGQADLAVPPPPPAVSAETLVGDYVELRPRNLKALMSDPVASAIQRQATHTLVIRREGDGLVIELPAAKVTGTPGDVVETMVVRLHRGEHSMGATLRVVDGGRRLILYLSRQPFGQLTFARAGAPVSPPDAAIQLQADAGTEPGTLAKPIHTPGDSDSPTKPDRTDPTGGGKTIFDP</sequence>
<evidence type="ECO:0000256" key="2">
    <source>
        <dbReference type="SAM" id="Phobius"/>
    </source>
</evidence>
<evidence type="ECO:0000313" key="3">
    <source>
        <dbReference type="EMBL" id="KKN85675.1"/>
    </source>
</evidence>
<protein>
    <submittedName>
        <fullName evidence="3">Uncharacterized protein</fullName>
    </submittedName>
</protein>
<reference evidence="3" key="1">
    <citation type="journal article" date="2015" name="Nature">
        <title>Complex archaea that bridge the gap between prokaryotes and eukaryotes.</title>
        <authorList>
            <person name="Spang A."/>
            <person name="Saw J.H."/>
            <person name="Jorgensen S.L."/>
            <person name="Zaremba-Niedzwiedzka K."/>
            <person name="Martijn J."/>
            <person name="Lind A.E."/>
            <person name="van Eijk R."/>
            <person name="Schleper C."/>
            <person name="Guy L."/>
            <person name="Ettema T.J."/>
        </authorList>
    </citation>
    <scope>NUCLEOTIDE SEQUENCE</scope>
</reference>
<organism evidence="3">
    <name type="scientific">marine sediment metagenome</name>
    <dbReference type="NCBI Taxonomy" id="412755"/>
    <lineage>
        <taxon>unclassified sequences</taxon>
        <taxon>metagenomes</taxon>
        <taxon>ecological metagenomes</taxon>
    </lineage>
</organism>
<keyword evidence="2" id="KW-0812">Transmembrane</keyword>
<gene>
    <name evidence="3" type="ORF">LCGC14_0276590</name>
</gene>